<organism evidence="5 6">
    <name type="scientific">Microdochium trichocladiopsis</name>
    <dbReference type="NCBI Taxonomy" id="1682393"/>
    <lineage>
        <taxon>Eukaryota</taxon>
        <taxon>Fungi</taxon>
        <taxon>Dikarya</taxon>
        <taxon>Ascomycota</taxon>
        <taxon>Pezizomycotina</taxon>
        <taxon>Sordariomycetes</taxon>
        <taxon>Xylariomycetidae</taxon>
        <taxon>Xylariales</taxon>
        <taxon>Microdochiaceae</taxon>
        <taxon>Microdochium</taxon>
    </lineage>
</organism>
<keyword evidence="3" id="KW-0067">ATP-binding</keyword>
<dbReference type="GeneID" id="70185394"/>
<dbReference type="InterPro" id="IPR050117">
    <property type="entry name" value="MAPK"/>
</dbReference>
<dbReference type="InterPro" id="IPR011009">
    <property type="entry name" value="Kinase-like_dom_sf"/>
</dbReference>
<evidence type="ECO:0000259" key="4">
    <source>
        <dbReference type="PROSITE" id="PS50011"/>
    </source>
</evidence>
<dbReference type="RefSeq" id="XP_046005558.1">
    <property type="nucleotide sequence ID" value="XM_046155848.1"/>
</dbReference>
<evidence type="ECO:0000313" key="6">
    <source>
        <dbReference type="Proteomes" id="UP000756346"/>
    </source>
</evidence>
<reference evidence="5" key="1">
    <citation type="journal article" date="2021" name="Nat. Commun.">
        <title>Genetic determinants of endophytism in the Arabidopsis root mycobiome.</title>
        <authorList>
            <person name="Mesny F."/>
            <person name="Miyauchi S."/>
            <person name="Thiergart T."/>
            <person name="Pickel B."/>
            <person name="Atanasova L."/>
            <person name="Karlsson M."/>
            <person name="Huettel B."/>
            <person name="Barry K.W."/>
            <person name="Haridas S."/>
            <person name="Chen C."/>
            <person name="Bauer D."/>
            <person name="Andreopoulos W."/>
            <person name="Pangilinan J."/>
            <person name="LaButti K."/>
            <person name="Riley R."/>
            <person name="Lipzen A."/>
            <person name="Clum A."/>
            <person name="Drula E."/>
            <person name="Henrissat B."/>
            <person name="Kohler A."/>
            <person name="Grigoriev I.V."/>
            <person name="Martin F.M."/>
            <person name="Hacquard S."/>
        </authorList>
    </citation>
    <scope>NUCLEOTIDE SEQUENCE</scope>
    <source>
        <strain evidence="5">MPI-CAGE-CH-0230</strain>
    </source>
</reference>
<dbReference type="GO" id="GO:0005524">
    <property type="term" value="F:ATP binding"/>
    <property type="evidence" value="ECO:0007669"/>
    <property type="project" value="UniProtKB-KW"/>
</dbReference>
<dbReference type="SUPFAM" id="SSF56112">
    <property type="entry name" value="Protein kinase-like (PK-like)"/>
    <property type="match status" value="1"/>
</dbReference>
<dbReference type="Gene3D" id="1.10.510.10">
    <property type="entry name" value="Transferase(Phosphotransferase) domain 1"/>
    <property type="match status" value="1"/>
</dbReference>
<dbReference type="AlphaFoldDB" id="A0A9P8XSS8"/>
<dbReference type="OrthoDB" id="5979581at2759"/>
<dbReference type="Proteomes" id="UP000756346">
    <property type="component" value="Unassembled WGS sequence"/>
</dbReference>
<dbReference type="InterPro" id="IPR000719">
    <property type="entry name" value="Prot_kinase_dom"/>
</dbReference>
<evidence type="ECO:0000313" key="5">
    <source>
        <dbReference type="EMBL" id="KAH7014591.1"/>
    </source>
</evidence>
<evidence type="ECO:0000256" key="1">
    <source>
        <dbReference type="ARBA" id="ARBA00022527"/>
    </source>
</evidence>
<accession>A0A9P8XSS8</accession>
<dbReference type="PROSITE" id="PS50011">
    <property type="entry name" value="PROTEIN_KINASE_DOM"/>
    <property type="match status" value="1"/>
</dbReference>
<comment type="caution">
    <text evidence="5">The sequence shown here is derived from an EMBL/GenBank/DDBJ whole genome shotgun (WGS) entry which is preliminary data.</text>
</comment>
<name>A0A9P8XSS8_9PEZI</name>
<feature type="domain" description="Protein kinase" evidence="4">
    <location>
        <begin position="1"/>
        <end position="272"/>
    </location>
</feature>
<dbReference type="EMBL" id="JAGTJQ010000013">
    <property type="protein sequence ID" value="KAH7014591.1"/>
    <property type="molecule type" value="Genomic_DNA"/>
</dbReference>
<proteinExistence type="predicted"/>
<protein>
    <submittedName>
        <fullName evidence="5">Kinase-like domain-containing protein</fullName>
    </submittedName>
</protein>
<keyword evidence="2" id="KW-0547">Nucleotide-binding</keyword>
<dbReference type="GO" id="GO:0004674">
    <property type="term" value="F:protein serine/threonine kinase activity"/>
    <property type="evidence" value="ECO:0007669"/>
    <property type="project" value="UniProtKB-KW"/>
</dbReference>
<keyword evidence="5" id="KW-0418">Kinase</keyword>
<evidence type="ECO:0000256" key="2">
    <source>
        <dbReference type="ARBA" id="ARBA00022741"/>
    </source>
</evidence>
<evidence type="ECO:0000256" key="3">
    <source>
        <dbReference type="ARBA" id="ARBA00022840"/>
    </source>
</evidence>
<dbReference type="PANTHER" id="PTHR24055">
    <property type="entry name" value="MITOGEN-ACTIVATED PROTEIN KINASE"/>
    <property type="match status" value="1"/>
</dbReference>
<sequence length="290" mass="32659">MGIVHGDLHVGNLMIGMDSSRNPSIDSLSTDQIYEQFGAPKPELFPGGGGGSQPTHMYPFIWLGKGAKDWTTKETRLVIADLGTSFLPSKHIRTWSGTPLGVRPPELHFLSAGTPLGLPSDIWTLGCTLFHILSSCSLMGSYFWRPSNMIDVAMHMLGPLPQAWWDRWGVLPSGDEQEDELAQERRAGWLDNGVPLPHKPGYQLTLDERFESCVQENRRLEWFVEGLSDVEKAAEQMSDDERDALLEMIRAVLRFNPSERLTASEILDTRWMREYGLPAAEKTWGRPIWP</sequence>
<keyword evidence="5" id="KW-0808">Transferase</keyword>
<keyword evidence="6" id="KW-1185">Reference proteome</keyword>
<keyword evidence="1" id="KW-0723">Serine/threonine-protein kinase</keyword>
<gene>
    <name evidence="5" type="ORF">B0I36DRAFT_338941</name>
</gene>